<protein>
    <submittedName>
        <fullName evidence="1">Uncharacterized protein</fullName>
    </submittedName>
</protein>
<proteinExistence type="predicted"/>
<name>A0A3M7QGW3_BRAPC</name>
<reference evidence="1 2" key="1">
    <citation type="journal article" date="2018" name="Sci. Rep.">
        <title>Genomic signatures of local adaptation to the degree of environmental predictability in rotifers.</title>
        <authorList>
            <person name="Franch-Gras L."/>
            <person name="Hahn C."/>
            <person name="Garcia-Roger E.M."/>
            <person name="Carmona M.J."/>
            <person name="Serra M."/>
            <person name="Gomez A."/>
        </authorList>
    </citation>
    <scope>NUCLEOTIDE SEQUENCE [LARGE SCALE GENOMIC DNA]</scope>
    <source>
        <strain evidence="1">HYR1</strain>
    </source>
</reference>
<gene>
    <name evidence="1" type="ORF">BpHYR1_010812</name>
</gene>
<dbReference type="Proteomes" id="UP000276133">
    <property type="component" value="Unassembled WGS sequence"/>
</dbReference>
<evidence type="ECO:0000313" key="2">
    <source>
        <dbReference type="Proteomes" id="UP000276133"/>
    </source>
</evidence>
<sequence>MNIIFDLTSTFYQLRVLMEITKIQFTKIFRLNHANYRKFEKLFIQNLRKAHSLFNYVGRRSPGILYRMT</sequence>
<keyword evidence="2" id="KW-1185">Reference proteome</keyword>
<accession>A0A3M7QGW3</accession>
<dbReference type="AlphaFoldDB" id="A0A3M7QGW3"/>
<comment type="caution">
    <text evidence="1">The sequence shown here is derived from an EMBL/GenBank/DDBJ whole genome shotgun (WGS) entry which is preliminary data.</text>
</comment>
<organism evidence="1 2">
    <name type="scientific">Brachionus plicatilis</name>
    <name type="common">Marine rotifer</name>
    <name type="synonym">Brachionus muelleri</name>
    <dbReference type="NCBI Taxonomy" id="10195"/>
    <lineage>
        <taxon>Eukaryota</taxon>
        <taxon>Metazoa</taxon>
        <taxon>Spiralia</taxon>
        <taxon>Gnathifera</taxon>
        <taxon>Rotifera</taxon>
        <taxon>Eurotatoria</taxon>
        <taxon>Monogononta</taxon>
        <taxon>Pseudotrocha</taxon>
        <taxon>Ploima</taxon>
        <taxon>Brachionidae</taxon>
        <taxon>Brachionus</taxon>
    </lineage>
</organism>
<dbReference type="EMBL" id="REGN01006216">
    <property type="protein sequence ID" value="RNA10404.1"/>
    <property type="molecule type" value="Genomic_DNA"/>
</dbReference>
<evidence type="ECO:0000313" key="1">
    <source>
        <dbReference type="EMBL" id="RNA10404.1"/>
    </source>
</evidence>